<evidence type="ECO:0000313" key="2">
    <source>
        <dbReference type="Proteomes" id="UP000220127"/>
    </source>
</evidence>
<sequence>MIWLNDGDKYRNRKTGKVFTLNLDYNLLWYLDRRYLGGYIKTLSVNIPEMVKVLEEHYEKVE</sequence>
<reference evidence="1 2" key="1">
    <citation type="submission" date="2017-09" db="EMBL/GenBank/DDBJ databases">
        <title>Large-scale bioinformatics analysis of Bacillus genomes uncovers conserved roles of natural products in bacterial physiology.</title>
        <authorList>
            <consortium name="Agbiome Team Llc"/>
            <person name="Bleich R.M."/>
            <person name="Grubbs K.J."/>
            <person name="Santa Maria K.C."/>
            <person name="Allen S.E."/>
            <person name="Farag S."/>
            <person name="Shank E.A."/>
            <person name="Bowers A."/>
        </authorList>
    </citation>
    <scope>NUCLEOTIDE SEQUENCE [LARGE SCALE GENOMIC DNA]</scope>
    <source>
        <strain evidence="1 2">AFS094940</strain>
    </source>
</reference>
<accession>A0A9X6U4T2</accession>
<dbReference type="RefSeq" id="WP_097877004.1">
    <property type="nucleotide sequence ID" value="NZ_NUIV01000047.1"/>
</dbReference>
<organism evidence="1 2">
    <name type="scientific">Bacillus thuringiensis</name>
    <dbReference type="NCBI Taxonomy" id="1428"/>
    <lineage>
        <taxon>Bacteria</taxon>
        <taxon>Bacillati</taxon>
        <taxon>Bacillota</taxon>
        <taxon>Bacilli</taxon>
        <taxon>Bacillales</taxon>
        <taxon>Bacillaceae</taxon>
        <taxon>Bacillus</taxon>
        <taxon>Bacillus cereus group</taxon>
    </lineage>
</organism>
<protein>
    <submittedName>
        <fullName evidence="1">Uncharacterized protein</fullName>
    </submittedName>
</protein>
<gene>
    <name evidence="1" type="ORF">CON01_00605</name>
</gene>
<dbReference type="AlphaFoldDB" id="A0A9X6U4T2"/>
<dbReference type="EMBL" id="NVMD01000002">
    <property type="protein sequence ID" value="PED16383.1"/>
    <property type="molecule type" value="Genomic_DNA"/>
</dbReference>
<proteinExistence type="predicted"/>
<dbReference type="Proteomes" id="UP000220127">
    <property type="component" value="Unassembled WGS sequence"/>
</dbReference>
<name>A0A9X6U4T2_BACTU</name>
<comment type="caution">
    <text evidence="1">The sequence shown here is derived from an EMBL/GenBank/DDBJ whole genome shotgun (WGS) entry which is preliminary data.</text>
</comment>
<evidence type="ECO:0000313" key="1">
    <source>
        <dbReference type="EMBL" id="PED16383.1"/>
    </source>
</evidence>